<accession>A0ACC2NW12</accession>
<dbReference type="EMBL" id="CM056742">
    <property type="protein sequence ID" value="KAJ8675058.1"/>
    <property type="molecule type" value="Genomic_DNA"/>
</dbReference>
<keyword evidence="2" id="KW-1185">Reference proteome</keyword>
<gene>
    <name evidence="1" type="ORF">QAD02_010844</name>
</gene>
<name>A0ACC2NW12_9HYME</name>
<dbReference type="Proteomes" id="UP001239111">
    <property type="component" value="Chromosome 2"/>
</dbReference>
<organism evidence="1 2">
    <name type="scientific">Eretmocerus hayati</name>
    <dbReference type="NCBI Taxonomy" id="131215"/>
    <lineage>
        <taxon>Eukaryota</taxon>
        <taxon>Metazoa</taxon>
        <taxon>Ecdysozoa</taxon>
        <taxon>Arthropoda</taxon>
        <taxon>Hexapoda</taxon>
        <taxon>Insecta</taxon>
        <taxon>Pterygota</taxon>
        <taxon>Neoptera</taxon>
        <taxon>Endopterygota</taxon>
        <taxon>Hymenoptera</taxon>
        <taxon>Apocrita</taxon>
        <taxon>Proctotrupomorpha</taxon>
        <taxon>Chalcidoidea</taxon>
        <taxon>Aphelinidae</taxon>
        <taxon>Aphelininae</taxon>
        <taxon>Eretmocerus</taxon>
    </lineage>
</organism>
<evidence type="ECO:0000313" key="1">
    <source>
        <dbReference type="EMBL" id="KAJ8675058.1"/>
    </source>
</evidence>
<comment type="caution">
    <text evidence="1">The sequence shown here is derived from an EMBL/GenBank/DDBJ whole genome shotgun (WGS) entry which is preliminary data.</text>
</comment>
<proteinExistence type="predicted"/>
<reference evidence="1" key="1">
    <citation type="submission" date="2023-04" db="EMBL/GenBank/DDBJ databases">
        <title>A chromosome-level genome assembly of the parasitoid wasp Eretmocerus hayati.</title>
        <authorList>
            <person name="Zhong Y."/>
            <person name="Liu S."/>
            <person name="Liu Y."/>
        </authorList>
    </citation>
    <scope>NUCLEOTIDE SEQUENCE</scope>
    <source>
        <strain evidence="1">ZJU_SS_LIU_2023</strain>
    </source>
</reference>
<evidence type="ECO:0000313" key="2">
    <source>
        <dbReference type="Proteomes" id="UP001239111"/>
    </source>
</evidence>
<protein>
    <submittedName>
        <fullName evidence="1">Uncharacterized protein</fullName>
    </submittedName>
</protein>
<sequence length="209" mass="23465">MSVIMNLTNLCVLLCLAVTCQAGKLMTRGRSDVPPSRDSSFEDLVPEESGLSVFTLPNTEALIPVTEEVSIPTTVSQSNGGQDGENSNATELVTQEPKEEAECDTCEILKKIKEMQQKQETYHTEVLEKIHELKREQELNMVEIIKELKKLPRAPVTSRPYVPVTTIPTPPRRRPQQRPSRPCRSCSYYNECVSPCSQSPDLMDLLFGR</sequence>